<dbReference type="EMBL" id="LAZR01064221">
    <property type="protein sequence ID" value="KKK57952.1"/>
    <property type="molecule type" value="Genomic_DNA"/>
</dbReference>
<gene>
    <name evidence="1" type="ORF">LCGC14_3049300</name>
</gene>
<reference evidence="1" key="1">
    <citation type="journal article" date="2015" name="Nature">
        <title>Complex archaea that bridge the gap between prokaryotes and eukaryotes.</title>
        <authorList>
            <person name="Spang A."/>
            <person name="Saw J.H."/>
            <person name="Jorgensen S.L."/>
            <person name="Zaremba-Niedzwiedzka K."/>
            <person name="Martijn J."/>
            <person name="Lind A.E."/>
            <person name="van Eijk R."/>
            <person name="Schleper C."/>
            <person name="Guy L."/>
            <person name="Ettema T.J."/>
        </authorList>
    </citation>
    <scope>NUCLEOTIDE SEQUENCE</scope>
</reference>
<protein>
    <submittedName>
        <fullName evidence="1">Uncharacterized protein</fullName>
    </submittedName>
</protein>
<comment type="caution">
    <text evidence="1">The sequence shown here is derived from an EMBL/GenBank/DDBJ whole genome shotgun (WGS) entry which is preliminary data.</text>
</comment>
<name>A0A0F8WM74_9ZZZZ</name>
<accession>A0A0F8WM74</accession>
<evidence type="ECO:0000313" key="1">
    <source>
        <dbReference type="EMBL" id="KKK57952.1"/>
    </source>
</evidence>
<organism evidence="1">
    <name type="scientific">marine sediment metagenome</name>
    <dbReference type="NCBI Taxonomy" id="412755"/>
    <lineage>
        <taxon>unclassified sequences</taxon>
        <taxon>metagenomes</taxon>
        <taxon>ecological metagenomes</taxon>
    </lineage>
</organism>
<proteinExistence type="predicted"/>
<sequence>MIRLLYQYFKEHEDKLPPEYHPHSDEVERGVVDY</sequence>
<feature type="non-terminal residue" evidence="1">
    <location>
        <position position="34"/>
    </location>
</feature>
<dbReference type="AlphaFoldDB" id="A0A0F8WM74"/>